<keyword evidence="4" id="KW-0804">Transcription</keyword>
<evidence type="ECO:0000313" key="6">
    <source>
        <dbReference type="EMBL" id="KAB0495983.1"/>
    </source>
</evidence>
<accession>A0A0J6HDY7</accession>
<dbReference type="PRINTS" id="PR00039">
    <property type="entry name" value="HTHLYSR"/>
</dbReference>
<dbReference type="InterPro" id="IPR036390">
    <property type="entry name" value="WH_DNA-bd_sf"/>
</dbReference>
<keyword evidence="8" id="KW-1185">Reference proteome</keyword>
<dbReference type="FunFam" id="3.40.190.290:FF:000012">
    <property type="entry name" value="Transcriptional regulator, LysR family"/>
    <property type="match status" value="1"/>
</dbReference>
<dbReference type="PROSITE" id="PS50931">
    <property type="entry name" value="HTH_LYSR"/>
    <property type="match status" value="1"/>
</dbReference>
<protein>
    <submittedName>
        <fullName evidence="7">DNA-binding transcriptional regulator, LysR family</fullName>
    </submittedName>
    <submittedName>
        <fullName evidence="6">LysR family transcriptional regulator</fullName>
    </submittedName>
</protein>
<gene>
    <name evidence="6" type="ORF">F7R14_30270</name>
    <name evidence="7" type="ORF">SAMN04490191_3816</name>
</gene>
<evidence type="ECO:0000313" key="8">
    <source>
        <dbReference type="Proteomes" id="UP000182814"/>
    </source>
</evidence>
<feature type="domain" description="HTH lysR-type" evidence="5">
    <location>
        <begin position="8"/>
        <end position="61"/>
    </location>
</feature>
<evidence type="ECO:0000256" key="2">
    <source>
        <dbReference type="ARBA" id="ARBA00023015"/>
    </source>
</evidence>
<dbReference type="SUPFAM" id="SSF46785">
    <property type="entry name" value="Winged helix' DNA-binding domain"/>
    <property type="match status" value="1"/>
</dbReference>
<dbReference type="PATRIC" id="fig|163011.3.peg.1303"/>
<dbReference type="Gene3D" id="1.10.10.10">
    <property type="entry name" value="Winged helix-like DNA-binding domain superfamily/Winged helix DNA-binding domain"/>
    <property type="match status" value="1"/>
</dbReference>
<dbReference type="InterPro" id="IPR005119">
    <property type="entry name" value="LysR_subst-bd"/>
</dbReference>
<dbReference type="EMBL" id="VZPO01000018">
    <property type="protein sequence ID" value="KAB0495983.1"/>
    <property type="molecule type" value="Genomic_DNA"/>
</dbReference>
<dbReference type="Pfam" id="PF03466">
    <property type="entry name" value="LysR_substrate"/>
    <property type="match status" value="1"/>
</dbReference>
<dbReference type="Gene3D" id="3.40.190.290">
    <property type="match status" value="1"/>
</dbReference>
<evidence type="ECO:0000313" key="9">
    <source>
        <dbReference type="Proteomes" id="UP000434925"/>
    </source>
</evidence>
<evidence type="ECO:0000259" key="5">
    <source>
        <dbReference type="PROSITE" id="PS50931"/>
    </source>
</evidence>
<dbReference type="Proteomes" id="UP000434925">
    <property type="component" value="Unassembled WGS sequence"/>
</dbReference>
<dbReference type="Pfam" id="PF00126">
    <property type="entry name" value="HTH_1"/>
    <property type="match status" value="1"/>
</dbReference>
<evidence type="ECO:0000256" key="4">
    <source>
        <dbReference type="ARBA" id="ARBA00023163"/>
    </source>
</evidence>
<dbReference type="SUPFAM" id="SSF53850">
    <property type="entry name" value="Periplasmic binding protein-like II"/>
    <property type="match status" value="1"/>
</dbReference>
<evidence type="ECO:0000256" key="3">
    <source>
        <dbReference type="ARBA" id="ARBA00023125"/>
    </source>
</evidence>
<dbReference type="GO" id="GO:0006351">
    <property type="term" value="P:DNA-templated transcription"/>
    <property type="evidence" value="ECO:0007669"/>
    <property type="project" value="TreeGrafter"/>
</dbReference>
<keyword evidence="2" id="KW-0805">Transcription regulation</keyword>
<dbReference type="PANTHER" id="PTHR30537:SF1">
    <property type="entry name" value="HTH-TYPE TRANSCRIPTIONAL REGULATOR PGRR"/>
    <property type="match status" value="1"/>
</dbReference>
<dbReference type="EMBL" id="LT629746">
    <property type="protein sequence ID" value="SDT29378.1"/>
    <property type="molecule type" value="Genomic_DNA"/>
</dbReference>
<dbReference type="AlphaFoldDB" id="A0A0J6HDY7"/>
<reference evidence="8" key="2">
    <citation type="submission" date="2016-10" db="EMBL/GenBank/DDBJ databases">
        <authorList>
            <person name="Varghese N."/>
            <person name="Submissions S."/>
        </authorList>
    </citation>
    <scope>NUCLEOTIDE SEQUENCE [LARGE SCALE GENOMIC DNA]</scope>
    <source>
        <strain evidence="8">BS3782</strain>
    </source>
</reference>
<dbReference type="RefSeq" id="WP_048392999.1">
    <property type="nucleotide sequence ID" value="NZ_JYLB01000001.1"/>
</dbReference>
<dbReference type="InterPro" id="IPR000847">
    <property type="entry name" value="LysR_HTH_N"/>
</dbReference>
<proteinExistence type="inferred from homology"/>
<dbReference type="InterPro" id="IPR036388">
    <property type="entry name" value="WH-like_DNA-bd_sf"/>
</dbReference>
<dbReference type="CDD" id="cd08474">
    <property type="entry name" value="PBP2_CrgA_like_5"/>
    <property type="match status" value="1"/>
</dbReference>
<dbReference type="InterPro" id="IPR058163">
    <property type="entry name" value="LysR-type_TF_proteobact-type"/>
</dbReference>
<reference evidence="7" key="1">
    <citation type="submission" date="2016-10" db="EMBL/GenBank/DDBJ databases">
        <authorList>
            <person name="de Groot N.N."/>
        </authorList>
    </citation>
    <scope>NUCLEOTIDE SEQUENCE [LARGE SCALE GENOMIC DNA]</scope>
    <source>
        <strain evidence="7">BS3782</strain>
    </source>
</reference>
<comment type="similarity">
    <text evidence="1">Belongs to the LysR transcriptional regulatory family.</text>
</comment>
<dbReference type="FunFam" id="1.10.10.10:FF:000001">
    <property type="entry name" value="LysR family transcriptional regulator"/>
    <property type="match status" value="1"/>
</dbReference>
<sequence>MAKEHYSDLLALIAVAREQSFTRAASQLGISQSMLSHSIQRLEARVGVRLLTRTTRSVSVTEAGERLLNTVEPRLREIETELIAVAELGDTPAGNIRITATDHVIETVLWPKLAQALPKYPQISVEVVIDYGLTDIVADHFDFGIRLGDGLANGIEAVRIAPDMRFVMVGAPSYMESRAMPTRPQDLMEHECINMRLPTRGGLYAWELEKDGQEINTRVKGRLVFNGINQILDAAVSGFGLAYVPEDIAHPHLVDGTLVPVMEAWWRTFPGLHLYYSSEREKSRAMQVLIDELRYPG</sequence>
<dbReference type="Proteomes" id="UP000182814">
    <property type="component" value="Chromosome I"/>
</dbReference>
<evidence type="ECO:0000313" key="7">
    <source>
        <dbReference type="EMBL" id="SDT29378.1"/>
    </source>
</evidence>
<dbReference type="GO" id="GO:0043565">
    <property type="term" value="F:sequence-specific DNA binding"/>
    <property type="evidence" value="ECO:0007669"/>
    <property type="project" value="TreeGrafter"/>
</dbReference>
<keyword evidence="3 7" id="KW-0238">DNA-binding</keyword>
<reference evidence="6 9" key="3">
    <citation type="submission" date="2019-09" db="EMBL/GenBank/DDBJ databases">
        <title>Draft genome sequences of 48 bacterial type strains from the CCUG.</title>
        <authorList>
            <person name="Tunovic T."/>
            <person name="Pineiro-Iglesias B."/>
            <person name="Unosson C."/>
            <person name="Inganas E."/>
            <person name="Ohlen M."/>
            <person name="Cardew S."/>
            <person name="Jensie-Markopoulos S."/>
            <person name="Salva-Serra F."/>
            <person name="Jaen-Luchoro D."/>
            <person name="Karlsson R."/>
            <person name="Svensson-Stadler L."/>
            <person name="Chun J."/>
            <person name="Moore E."/>
        </authorList>
    </citation>
    <scope>NUCLEOTIDE SEQUENCE [LARGE SCALE GENOMIC DNA]</scope>
    <source>
        <strain evidence="6 9">CCUG 51522</strain>
    </source>
</reference>
<evidence type="ECO:0000256" key="1">
    <source>
        <dbReference type="ARBA" id="ARBA00009437"/>
    </source>
</evidence>
<dbReference type="PANTHER" id="PTHR30537">
    <property type="entry name" value="HTH-TYPE TRANSCRIPTIONAL REGULATOR"/>
    <property type="match status" value="1"/>
</dbReference>
<name>A0A0J6HDY7_9PSED</name>
<dbReference type="GO" id="GO:0003700">
    <property type="term" value="F:DNA-binding transcription factor activity"/>
    <property type="evidence" value="ECO:0007669"/>
    <property type="project" value="InterPro"/>
</dbReference>
<organism evidence="7 8">
    <name type="scientific">Pseudomonas lini</name>
    <dbReference type="NCBI Taxonomy" id="163011"/>
    <lineage>
        <taxon>Bacteria</taxon>
        <taxon>Pseudomonadati</taxon>
        <taxon>Pseudomonadota</taxon>
        <taxon>Gammaproteobacteria</taxon>
        <taxon>Pseudomonadales</taxon>
        <taxon>Pseudomonadaceae</taxon>
        <taxon>Pseudomonas</taxon>
    </lineage>
</organism>